<proteinExistence type="predicted"/>
<dbReference type="RefSeq" id="WP_006895378.1">
    <property type="nucleotide sequence ID" value="NZ_BAAARB010000014.1"/>
</dbReference>
<accession>A0ABP5UPY8</accession>
<keyword evidence="3" id="KW-1185">Reference proteome</keyword>
<evidence type="ECO:0000256" key="1">
    <source>
        <dbReference type="SAM" id="Phobius"/>
    </source>
</evidence>
<keyword evidence="1" id="KW-0472">Membrane</keyword>
<feature type="transmembrane region" description="Helical" evidence="1">
    <location>
        <begin position="42"/>
        <end position="64"/>
    </location>
</feature>
<organism evidence="2 3">
    <name type="scientific">Gordonia cholesterolivorans</name>
    <dbReference type="NCBI Taxonomy" id="559625"/>
    <lineage>
        <taxon>Bacteria</taxon>
        <taxon>Bacillati</taxon>
        <taxon>Actinomycetota</taxon>
        <taxon>Actinomycetes</taxon>
        <taxon>Mycobacteriales</taxon>
        <taxon>Gordoniaceae</taxon>
        <taxon>Gordonia</taxon>
    </lineage>
</organism>
<dbReference type="EMBL" id="BAAARB010000014">
    <property type="protein sequence ID" value="GAA2385310.1"/>
    <property type="molecule type" value="Genomic_DNA"/>
</dbReference>
<dbReference type="Proteomes" id="UP001501170">
    <property type="component" value="Unassembled WGS sequence"/>
</dbReference>
<keyword evidence="1" id="KW-0812">Transmembrane</keyword>
<reference evidence="3" key="1">
    <citation type="journal article" date="2019" name="Int. J. Syst. Evol. Microbiol.">
        <title>The Global Catalogue of Microorganisms (GCM) 10K type strain sequencing project: providing services to taxonomists for standard genome sequencing and annotation.</title>
        <authorList>
            <consortium name="The Broad Institute Genomics Platform"/>
            <consortium name="The Broad Institute Genome Sequencing Center for Infectious Disease"/>
            <person name="Wu L."/>
            <person name="Ma J."/>
        </authorList>
    </citation>
    <scope>NUCLEOTIDE SEQUENCE [LARGE SCALE GENOMIC DNA]</scope>
    <source>
        <strain evidence="3">JCM 16227</strain>
    </source>
</reference>
<evidence type="ECO:0000313" key="2">
    <source>
        <dbReference type="EMBL" id="GAA2385310.1"/>
    </source>
</evidence>
<feature type="transmembrane region" description="Helical" evidence="1">
    <location>
        <begin position="12"/>
        <end position="36"/>
    </location>
</feature>
<name>A0ABP5UPY8_9ACTN</name>
<keyword evidence="1" id="KW-1133">Transmembrane helix</keyword>
<gene>
    <name evidence="2" type="ORF">GCM10009855_26920</name>
</gene>
<comment type="caution">
    <text evidence="2">The sequence shown here is derived from an EMBL/GenBank/DDBJ whole genome shotgun (WGS) entry which is preliminary data.</text>
</comment>
<sequence length="91" mass="9987">MKETSEAAQQFSFARLVFYSLGAGVLVLAVMLPIVLSLARPYPTAALCVALAAIVLMVVAIALVSRRMLAGVQREIDARRAELERRRTQEK</sequence>
<protein>
    <recommendedName>
        <fullName evidence="4">DUF4229 domain-containing protein</fullName>
    </recommendedName>
</protein>
<evidence type="ECO:0008006" key="4">
    <source>
        <dbReference type="Google" id="ProtNLM"/>
    </source>
</evidence>
<evidence type="ECO:0000313" key="3">
    <source>
        <dbReference type="Proteomes" id="UP001501170"/>
    </source>
</evidence>